<evidence type="ECO:0000256" key="4">
    <source>
        <dbReference type="ARBA" id="ARBA00012483"/>
    </source>
</evidence>
<comment type="caution">
    <text evidence="21">The sequence shown here is derived from an EMBL/GenBank/DDBJ whole genome shotgun (WGS) entry which is preliminary data.</text>
</comment>
<keyword evidence="16" id="KW-0175">Coiled coil</keyword>
<evidence type="ECO:0000256" key="5">
    <source>
        <dbReference type="ARBA" id="ARBA00022679"/>
    </source>
</evidence>
<keyword evidence="7" id="KW-0479">Metal-binding</keyword>
<feature type="signal peptide" evidence="19">
    <location>
        <begin position="1"/>
        <end position="18"/>
    </location>
</feature>
<dbReference type="InterPro" id="IPR001841">
    <property type="entry name" value="Znf_RING"/>
</dbReference>
<evidence type="ECO:0000256" key="6">
    <source>
        <dbReference type="ARBA" id="ARBA00022692"/>
    </source>
</evidence>
<comment type="similarity">
    <text evidence="14">Belongs to the RING-type zinc finger family. ATL subfamily.</text>
</comment>
<evidence type="ECO:0000256" key="19">
    <source>
        <dbReference type="SAM" id="SignalP"/>
    </source>
</evidence>
<comment type="pathway">
    <text evidence="3">Protein modification; protein ubiquitination.</text>
</comment>
<evidence type="ECO:0000256" key="3">
    <source>
        <dbReference type="ARBA" id="ARBA00004906"/>
    </source>
</evidence>
<evidence type="ECO:0000256" key="15">
    <source>
        <dbReference type="PROSITE-ProRule" id="PRU00175"/>
    </source>
</evidence>
<dbReference type="GO" id="GO:0008270">
    <property type="term" value="F:zinc ion binding"/>
    <property type="evidence" value="ECO:0007669"/>
    <property type="project" value="UniProtKB-KW"/>
</dbReference>
<dbReference type="InterPro" id="IPR013083">
    <property type="entry name" value="Znf_RING/FYVE/PHD"/>
</dbReference>
<dbReference type="Proteomes" id="UP001187471">
    <property type="component" value="Unassembled WGS sequence"/>
</dbReference>
<evidence type="ECO:0000259" key="20">
    <source>
        <dbReference type="PROSITE" id="PS50089"/>
    </source>
</evidence>
<evidence type="ECO:0000256" key="18">
    <source>
        <dbReference type="SAM" id="Phobius"/>
    </source>
</evidence>
<dbReference type="SMART" id="SM00184">
    <property type="entry name" value="RING"/>
    <property type="match status" value="1"/>
</dbReference>
<feature type="region of interest" description="Disordered" evidence="17">
    <location>
        <begin position="315"/>
        <end position="347"/>
    </location>
</feature>
<accession>A0AA88U4S7</accession>
<name>A0AA88U4S7_9ASTE</name>
<dbReference type="FunFam" id="3.30.40.10:FF:000285">
    <property type="entry name" value="RING-H2 finger protein ATL43"/>
    <property type="match status" value="1"/>
</dbReference>
<dbReference type="SUPFAM" id="SSF57850">
    <property type="entry name" value="RING/U-box"/>
    <property type="match status" value="1"/>
</dbReference>
<feature type="compositionally biased region" description="Polar residues" evidence="17">
    <location>
        <begin position="327"/>
        <end position="339"/>
    </location>
</feature>
<dbReference type="Gene3D" id="3.30.40.10">
    <property type="entry name" value="Zinc/RING finger domain, C3HC4 (zinc finger)"/>
    <property type="match status" value="1"/>
</dbReference>
<keyword evidence="6 18" id="KW-0812">Transmembrane</keyword>
<keyword evidence="5" id="KW-0808">Transferase</keyword>
<dbReference type="PANTHER" id="PTHR46539">
    <property type="entry name" value="E3 UBIQUITIN-PROTEIN LIGASE ATL42"/>
    <property type="match status" value="1"/>
</dbReference>
<evidence type="ECO:0000256" key="17">
    <source>
        <dbReference type="SAM" id="MobiDB-lite"/>
    </source>
</evidence>
<evidence type="ECO:0000256" key="1">
    <source>
        <dbReference type="ARBA" id="ARBA00000900"/>
    </source>
</evidence>
<evidence type="ECO:0000256" key="13">
    <source>
        <dbReference type="ARBA" id="ARBA00023136"/>
    </source>
</evidence>
<feature type="chain" id="PRO_5041653463" description="RING-type E3 ubiquitin transferase" evidence="19">
    <location>
        <begin position="19"/>
        <end position="642"/>
    </location>
</feature>
<keyword evidence="22" id="KW-1185">Reference proteome</keyword>
<evidence type="ECO:0000313" key="22">
    <source>
        <dbReference type="Proteomes" id="UP001187471"/>
    </source>
</evidence>
<evidence type="ECO:0000256" key="16">
    <source>
        <dbReference type="SAM" id="Coils"/>
    </source>
</evidence>
<evidence type="ECO:0000256" key="9">
    <source>
        <dbReference type="ARBA" id="ARBA00022771"/>
    </source>
</evidence>
<feature type="compositionally biased region" description="Low complexity" evidence="17">
    <location>
        <begin position="316"/>
        <end position="326"/>
    </location>
</feature>
<keyword evidence="10" id="KW-0833">Ubl conjugation pathway</keyword>
<evidence type="ECO:0000256" key="2">
    <source>
        <dbReference type="ARBA" id="ARBA00004167"/>
    </source>
</evidence>
<keyword evidence="12 18" id="KW-1133">Transmembrane helix</keyword>
<reference evidence="21" key="1">
    <citation type="submission" date="2022-12" db="EMBL/GenBank/DDBJ databases">
        <title>Draft genome assemblies for two species of Escallonia (Escalloniales).</title>
        <authorList>
            <person name="Chanderbali A."/>
            <person name="Dervinis C."/>
            <person name="Anghel I."/>
            <person name="Soltis D."/>
            <person name="Soltis P."/>
            <person name="Zapata F."/>
        </authorList>
    </citation>
    <scope>NUCLEOTIDE SEQUENCE</scope>
    <source>
        <strain evidence="21">UCBG92.1500</strain>
        <tissue evidence="21">Leaf</tissue>
    </source>
</reference>
<dbReference type="GO" id="GO:0016020">
    <property type="term" value="C:membrane"/>
    <property type="evidence" value="ECO:0007669"/>
    <property type="project" value="UniProtKB-SubCell"/>
</dbReference>
<feature type="transmembrane region" description="Helical" evidence="18">
    <location>
        <begin position="34"/>
        <end position="55"/>
    </location>
</feature>
<comment type="subcellular location">
    <subcellularLocation>
        <location evidence="2">Membrane</location>
        <topology evidence="2">Single-pass membrane protein</topology>
    </subcellularLocation>
</comment>
<evidence type="ECO:0000256" key="11">
    <source>
        <dbReference type="ARBA" id="ARBA00022833"/>
    </source>
</evidence>
<feature type="domain" description="RING-type" evidence="20">
    <location>
        <begin position="107"/>
        <end position="149"/>
    </location>
</feature>
<evidence type="ECO:0000313" key="21">
    <source>
        <dbReference type="EMBL" id="KAK2970500.1"/>
    </source>
</evidence>
<dbReference type="EMBL" id="JAVXUO010002707">
    <property type="protein sequence ID" value="KAK2970500.1"/>
    <property type="molecule type" value="Genomic_DNA"/>
</dbReference>
<proteinExistence type="inferred from homology"/>
<evidence type="ECO:0000256" key="7">
    <source>
        <dbReference type="ARBA" id="ARBA00022723"/>
    </source>
</evidence>
<dbReference type="PROSITE" id="PS50089">
    <property type="entry name" value="ZF_RING_2"/>
    <property type="match status" value="1"/>
</dbReference>
<evidence type="ECO:0000256" key="12">
    <source>
        <dbReference type="ARBA" id="ARBA00022989"/>
    </source>
</evidence>
<sequence length="642" mass="73204">MNLIIVLVIILYLRDVEAQDTTNPQVHNPLHPSLAAVIGILTVMFSLTCLILAYAKFCNRYVPVDQNLPHVLLQSRSRFSGIDKKVIESLPFFRFSSLKGSKEGLECVICLSKFEDSEILRLLPKCRHAFHLNCIDKWLESHSSCPLCRYKFDAGELTNFSCTNSLRYPQNSFNLTEGPNLELFIQREQEHLHWSSRFNLGSSFHNLSKSKKEGLLIQEAGNDEDRKLMDKFKHRIIVSDIVYKSRWSDVNSSDLMLLNSEMLNVMSSKRFSPLLTDGGRFHAGISVNEHIVKIKDDMERKRLYESKVTNVARTKSASGSSFASTSNTEVGLSTTSRSLNPAEKRSMSEITNVSRFTEYSTGHRMKEALHNGRDERLRRLWLPIAKRTVQWFAGRERGSPESESKRISPNVYKFDVREFSSFTYKNSTLGDHSPQNPSCLTEKTSIKLCAETEQKDQFNVTKFNLGGSFRKLGKRKTEHPLIQEDDNFGDDNNKLLVCKRRRSDVEYSDLISLNSEMLNVLSRERFHSRIEKSEENVNTAEARKRLYESKAGHTSRTQSLSASRFLSTSCIEAKYSTTSGSLEPNMKESMSSKVPVKEEEIVEIDDIMEKKGSYESKAGKTTRSMTFSTSRILSTSNIQANK</sequence>
<keyword evidence="13 18" id="KW-0472">Membrane</keyword>
<dbReference type="CDD" id="cd16461">
    <property type="entry name" value="RING-H2_EL5-like"/>
    <property type="match status" value="1"/>
</dbReference>
<keyword evidence="9 15" id="KW-0863">Zinc-finger</keyword>
<evidence type="ECO:0000256" key="10">
    <source>
        <dbReference type="ARBA" id="ARBA00022786"/>
    </source>
</evidence>
<dbReference type="GO" id="GO:0061630">
    <property type="term" value="F:ubiquitin protein ligase activity"/>
    <property type="evidence" value="ECO:0007669"/>
    <property type="project" value="UniProtKB-EC"/>
</dbReference>
<keyword evidence="11" id="KW-0862">Zinc</keyword>
<protein>
    <recommendedName>
        <fullName evidence="4">RING-type E3 ubiquitin transferase</fullName>
        <ecNumber evidence="4">2.3.2.27</ecNumber>
    </recommendedName>
</protein>
<dbReference type="AlphaFoldDB" id="A0AA88U4S7"/>
<comment type="catalytic activity">
    <reaction evidence="1">
        <text>S-ubiquitinyl-[E2 ubiquitin-conjugating enzyme]-L-cysteine + [acceptor protein]-L-lysine = [E2 ubiquitin-conjugating enzyme]-L-cysteine + N(6)-ubiquitinyl-[acceptor protein]-L-lysine.</text>
        <dbReference type="EC" id="2.3.2.27"/>
    </reaction>
</comment>
<gene>
    <name evidence="21" type="ORF">RJ640_013572</name>
</gene>
<evidence type="ECO:0000256" key="14">
    <source>
        <dbReference type="ARBA" id="ARBA00024209"/>
    </source>
</evidence>
<evidence type="ECO:0000256" key="8">
    <source>
        <dbReference type="ARBA" id="ARBA00022729"/>
    </source>
</evidence>
<dbReference type="PANTHER" id="PTHR46539:SF1">
    <property type="entry name" value="E3 UBIQUITIN-PROTEIN LIGASE ATL42"/>
    <property type="match status" value="1"/>
</dbReference>
<dbReference type="Pfam" id="PF13639">
    <property type="entry name" value="zf-RING_2"/>
    <property type="match status" value="1"/>
</dbReference>
<organism evidence="21 22">
    <name type="scientific">Escallonia rubra</name>
    <dbReference type="NCBI Taxonomy" id="112253"/>
    <lineage>
        <taxon>Eukaryota</taxon>
        <taxon>Viridiplantae</taxon>
        <taxon>Streptophyta</taxon>
        <taxon>Embryophyta</taxon>
        <taxon>Tracheophyta</taxon>
        <taxon>Spermatophyta</taxon>
        <taxon>Magnoliopsida</taxon>
        <taxon>eudicotyledons</taxon>
        <taxon>Gunneridae</taxon>
        <taxon>Pentapetalae</taxon>
        <taxon>asterids</taxon>
        <taxon>campanulids</taxon>
        <taxon>Escalloniales</taxon>
        <taxon>Escalloniaceae</taxon>
        <taxon>Escallonia</taxon>
    </lineage>
</organism>
<keyword evidence="8 19" id="KW-0732">Signal</keyword>
<dbReference type="EC" id="2.3.2.27" evidence="4"/>
<feature type="coiled-coil region" evidence="16">
    <location>
        <begin position="523"/>
        <end position="550"/>
    </location>
</feature>